<protein>
    <submittedName>
        <fullName evidence="2">Acetyltransferase</fullName>
    </submittedName>
</protein>
<dbReference type="Gene3D" id="3.40.630.30">
    <property type="match status" value="1"/>
</dbReference>
<organism evidence="2 3">
    <name type="scientific">Raoultibacter timonensis</name>
    <dbReference type="NCBI Taxonomy" id="1907662"/>
    <lineage>
        <taxon>Bacteria</taxon>
        <taxon>Bacillati</taxon>
        <taxon>Actinomycetota</taxon>
        <taxon>Coriobacteriia</taxon>
        <taxon>Eggerthellales</taxon>
        <taxon>Eggerthellaceae</taxon>
        <taxon>Raoultibacter</taxon>
    </lineage>
</organism>
<dbReference type="Proteomes" id="UP001320544">
    <property type="component" value="Chromosome"/>
</dbReference>
<evidence type="ECO:0000259" key="1">
    <source>
        <dbReference type="PROSITE" id="PS51186"/>
    </source>
</evidence>
<dbReference type="InterPro" id="IPR051531">
    <property type="entry name" value="N-acetyltransferase"/>
</dbReference>
<accession>A0ABN6MHV0</accession>
<dbReference type="SUPFAM" id="SSF55729">
    <property type="entry name" value="Acyl-CoA N-acyltransferases (Nat)"/>
    <property type="match status" value="1"/>
</dbReference>
<dbReference type="PANTHER" id="PTHR43792">
    <property type="entry name" value="GNAT FAMILY, PUTATIVE (AFU_ORTHOLOGUE AFUA_3G00765)-RELATED-RELATED"/>
    <property type="match status" value="1"/>
</dbReference>
<evidence type="ECO:0000313" key="3">
    <source>
        <dbReference type="Proteomes" id="UP001320544"/>
    </source>
</evidence>
<dbReference type="InterPro" id="IPR000182">
    <property type="entry name" value="GNAT_dom"/>
</dbReference>
<gene>
    <name evidence="2" type="ORF">CE91St30_29290</name>
</gene>
<dbReference type="EMBL" id="AP025564">
    <property type="protein sequence ID" value="BDE97596.1"/>
    <property type="molecule type" value="Genomic_DNA"/>
</dbReference>
<sequence length="199" mass="22530">MGSVCERILQTERLALRKLDNGDFENLCTILQDEKAMYAYEHAFSDAEVRQWLRRQIDRYVRDGFGLWAVILKETGAFVGQCGLTLQEYGETQVVEVGYLFARSQWHRGYATEAASACRDYAFETVGSDEVFSFVRSTNEASKRVAERNGMTPRGTFVKHYCGIDMPHVAYSITRAEWENALSAQKHGFGGDSVSLGRQ</sequence>
<evidence type="ECO:0000313" key="2">
    <source>
        <dbReference type="EMBL" id="BDE97596.1"/>
    </source>
</evidence>
<proteinExistence type="predicted"/>
<keyword evidence="3" id="KW-1185">Reference proteome</keyword>
<dbReference type="PROSITE" id="PS51186">
    <property type="entry name" value="GNAT"/>
    <property type="match status" value="1"/>
</dbReference>
<dbReference type="InterPro" id="IPR016181">
    <property type="entry name" value="Acyl_CoA_acyltransferase"/>
</dbReference>
<reference evidence="2 3" key="1">
    <citation type="submission" date="2022-01" db="EMBL/GenBank/DDBJ databases">
        <title>Novel bile acid biosynthetic pathways are enriched in the microbiome of centenarians.</title>
        <authorList>
            <person name="Sato Y."/>
            <person name="Atarashi K."/>
            <person name="Plichta R.D."/>
            <person name="Arai Y."/>
            <person name="Sasajima S."/>
            <person name="Kearney M.S."/>
            <person name="Suda W."/>
            <person name="Takeshita K."/>
            <person name="Sasaki T."/>
            <person name="Okamoto S."/>
            <person name="Skelly N.A."/>
            <person name="Okamura Y."/>
            <person name="Vlamakis H."/>
            <person name="Li Y."/>
            <person name="Tanoue T."/>
            <person name="Takei H."/>
            <person name="Nittono H."/>
            <person name="Narushima S."/>
            <person name="Irie J."/>
            <person name="Itoh H."/>
            <person name="Moriya K."/>
            <person name="Sugiura Y."/>
            <person name="Suematsu M."/>
            <person name="Moritoki N."/>
            <person name="Shibata S."/>
            <person name="Littman R.D."/>
            <person name="Fischbach A.M."/>
            <person name="Uwamino Y."/>
            <person name="Inoue T."/>
            <person name="Honda A."/>
            <person name="Hattori M."/>
            <person name="Murai T."/>
            <person name="Xavier J.R."/>
            <person name="Hirose N."/>
            <person name="Honda K."/>
        </authorList>
    </citation>
    <scope>NUCLEOTIDE SEQUENCE [LARGE SCALE GENOMIC DNA]</scope>
    <source>
        <strain evidence="2 3">CE91-St30</strain>
    </source>
</reference>
<dbReference type="PANTHER" id="PTHR43792:SF1">
    <property type="entry name" value="N-ACETYLTRANSFERASE DOMAIN-CONTAINING PROTEIN"/>
    <property type="match status" value="1"/>
</dbReference>
<feature type="domain" description="N-acetyltransferase" evidence="1">
    <location>
        <begin position="14"/>
        <end position="176"/>
    </location>
</feature>
<dbReference type="Pfam" id="PF13302">
    <property type="entry name" value="Acetyltransf_3"/>
    <property type="match status" value="1"/>
</dbReference>
<name>A0ABN6MHV0_9ACTN</name>